<reference evidence="9 10" key="1">
    <citation type="journal article" date="2017" name="Genome Announc.">
        <title>Genome sequence of the saprophytic ascomycete Epicoccum nigrum ICMP 19927 strain isolated from New Zealand.</title>
        <authorList>
            <person name="Fokin M."/>
            <person name="Fleetwood D."/>
            <person name="Weir B.S."/>
            <person name="Villas-Boas S.G."/>
        </authorList>
    </citation>
    <scope>NUCLEOTIDE SEQUENCE [LARGE SCALE GENOMIC DNA]</scope>
    <source>
        <strain evidence="9 10">ICMP 19927</strain>
    </source>
</reference>
<keyword evidence="2" id="KW-0328">Glycosyltransferase</keyword>
<accession>A0A1Y2LQW2</accession>
<dbReference type="Gene3D" id="3.90.550.10">
    <property type="entry name" value="Spore Coat Polysaccharide Biosynthesis Protein SpsA, Chain A"/>
    <property type="match status" value="1"/>
</dbReference>
<keyword evidence="10" id="KW-1185">Reference proteome</keyword>
<dbReference type="STRING" id="105696.A0A1Y2LQW2"/>
<keyword evidence="7" id="KW-0325">Glycoprotein</keyword>
<feature type="transmembrane region" description="Helical" evidence="8">
    <location>
        <begin position="358"/>
        <end position="380"/>
    </location>
</feature>
<dbReference type="PANTHER" id="PTHR47844">
    <property type="entry name" value="SYNTHASE CPS1, PUTATIVE (AFU_ORTHOLOGUE AFUA_7G02500)-RELATED"/>
    <property type="match status" value="1"/>
</dbReference>
<evidence type="ECO:0000256" key="7">
    <source>
        <dbReference type="ARBA" id="ARBA00023180"/>
    </source>
</evidence>
<evidence type="ECO:0000256" key="4">
    <source>
        <dbReference type="ARBA" id="ARBA00022692"/>
    </source>
</evidence>
<gene>
    <name evidence="9" type="ORF">B5807_08215</name>
</gene>
<dbReference type="GO" id="GO:0016020">
    <property type="term" value="C:membrane"/>
    <property type="evidence" value="ECO:0007669"/>
    <property type="project" value="UniProtKB-SubCell"/>
</dbReference>
<dbReference type="PANTHER" id="PTHR47844:SF1">
    <property type="entry name" value="EXOSTOSIN-LIKE 2"/>
    <property type="match status" value="1"/>
</dbReference>
<dbReference type="InParanoid" id="A0A1Y2LQW2"/>
<feature type="transmembrane region" description="Helical" evidence="8">
    <location>
        <begin position="392"/>
        <end position="411"/>
    </location>
</feature>
<keyword evidence="4 8" id="KW-0812">Transmembrane</keyword>
<evidence type="ECO:0000256" key="8">
    <source>
        <dbReference type="SAM" id="Phobius"/>
    </source>
</evidence>
<keyword evidence="5 8" id="KW-1133">Transmembrane helix</keyword>
<evidence type="ECO:0000256" key="6">
    <source>
        <dbReference type="ARBA" id="ARBA00023136"/>
    </source>
</evidence>
<evidence type="ECO:0000256" key="5">
    <source>
        <dbReference type="ARBA" id="ARBA00022989"/>
    </source>
</evidence>
<dbReference type="Proteomes" id="UP000193240">
    <property type="component" value="Unassembled WGS sequence"/>
</dbReference>
<dbReference type="GO" id="GO:0016757">
    <property type="term" value="F:glycosyltransferase activity"/>
    <property type="evidence" value="ECO:0007669"/>
    <property type="project" value="UniProtKB-KW"/>
</dbReference>
<protein>
    <recommendedName>
        <fullName evidence="11">Glycosyltransferase 2-like domain-containing protein</fullName>
    </recommendedName>
</protein>
<proteinExistence type="predicted"/>
<feature type="transmembrane region" description="Helical" evidence="8">
    <location>
        <begin position="423"/>
        <end position="442"/>
    </location>
</feature>
<evidence type="ECO:0000256" key="3">
    <source>
        <dbReference type="ARBA" id="ARBA00022679"/>
    </source>
</evidence>
<sequence>MVCHMIPALYFYGICYLADIAANGANIWFVSLLIFRYWRTLVQIFFWCQYKPTRPTYDDAMTPMDCTVLVPTVGPASNGAFEDLVASILTNGPDRVVFSTNTMVAAKGVGTFLSAFRHRYTAGATAYQLRYNIPGIPITTDIRIVNVGISSKRSQVVAGVAHVDTAIIASADDTAEWSPNWLREALAAFNNPKVGLVGTRKWVKHLPTPTTNPADGILYNTWLRWYARFWNNMGGIYLIRHNFEIQSTNAADGGIFCVSGRSSLIRKEILSDEFQHAFTNEYILGCGPVQADDDNFITRWVLKHGWQIKVQCQEEATMTTVLGSYPDGFKFFPSQCQRWSRSTFRQNPIALFVDRDIWWTWPLTVWTTYFPWMYNAALIWDSLALFTFTRTSFFAASAHPWLVLFVLFYAIQLTKLVKTAAWWWTHPLDFLLYFVVPAYPLFTYRHSLMKIYTVFTCLDLEWSGRKLPPIEKEG</sequence>
<dbReference type="InterPro" id="IPR052427">
    <property type="entry name" value="Glycosyltrans_GT2/GT47"/>
</dbReference>
<evidence type="ECO:0008006" key="11">
    <source>
        <dbReference type="Google" id="ProtNLM"/>
    </source>
</evidence>
<dbReference type="Pfam" id="PF13641">
    <property type="entry name" value="Glyco_tranf_2_3"/>
    <property type="match status" value="1"/>
</dbReference>
<organism evidence="9 10">
    <name type="scientific">Epicoccum nigrum</name>
    <name type="common">Soil fungus</name>
    <name type="synonym">Epicoccum purpurascens</name>
    <dbReference type="NCBI Taxonomy" id="105696"/>
    <lineage>
        <taxon>Eukaryota</taxon>
        <taxon>Fungi</taxon>
        <taxon>Dikarya</taxon>
        <taxon>Ascomycota</taxon>
        <taxon>Pezizomycotina</taxon>
        <taxon>Dothideomycetes</taxon>
        <taxon>Pleosporomycetidae</taxon>
        <taxon>Pleosporales</taxon>
        <taxon>Pleosporineae</taxon>
        <taxon>Didymellaceae</taxon>
        <taxon>Epicoccum</taxon>
    </lineage>
</organism>
<dbReference type="InterPro" id="IPR029044">
    <property type="entry name" value="Nucleotide-diphossugar_trans"/>
</dbReference>
<evidence type="ECO:0000313" key="10">
    <source>
        <dbReference type="Proteomes" id="UP000193240"/>
    </source>
</evidence>
<dbReference type="OMA" id="QITHAMP"/>
<evidence type="ECO:0000256" key="2">
    <source>
        <dbReference type="ARBA" id="ARBA00022676"/>
    </source>
</evidence>
<keyword evidence="3" id="KW-0808">Transferase</keyword>
<dbReference type="AlphaFoldDB" id="A0A1Y2LQW2"/>
<name>A0A1Y2LQW2_EPING</name>
<comment type="subcellular location">
    <subcellularLocation>
        <location evidence="1">Membrane</location>
    </subcellularLocation>
</comment>
<dbReference type="EMBL" id="KZ107852">
    <property type="protein sequence ID" value="OSS46225.1"/>
    <property type="molecule type" value="Genomic_DNA"/>
</dbReference>
<evidence type="ECO:0000313" key="9">
    <source>
        <dbReference type="EMBL" id="OSS46225.1"/>
    </source>
</evidence>
<keyword evidence="6 8" id="KW-0472">Membrane</keyword>
<evidence type="ECO:0000256" key="1">
    <source>
        <dbReference type="ARBA" id="ARBA00004370"/>
    </source>
</evidence>
<dbReference type="SUPFAM" id="SSF53448">
    <property type="entry name" value="Nucleotide-diphospho-sugar transferases"/>
    <property type="match status" value="1"/>
</dbReference>